<dbReference type="InterPro" id="IPR009000">
    <property type="entry name" value="Transl_B-barrel_sf"/>
</dbReference>
<dbReference type="Proteomes" id="UP001152797">
    <property type="component" value="Unassembled WGS sequence"/>
</dbReference>
<dbReference type="SUPFAM" id="SSF52540">
    <property type="entry name" value="P-loop containing nucleoside triphosphate hydrolases"/>
    <property type="match status" value="1"/>
</dbReference>
<feature type="domain" description="Tr-type G" evidence="4">
    <location>
        <begin position="6"/>
        <end position="250"/>
    </location>
</feature>
<dbReference type="PANTHER" id="PTHR23115">
    <property type="entry name" value="TRANSLATION FACTOR"/>
    <property type="match status" value="1"/>
</dbReference>
<dbReference type="GO" id="GO:0003924">
    <property type="term" value="F:GTPase activity"/>
    <property type="evidence" value="ECO:0007669"/>
    <property type="project" value="InterPro"/>
</dbReference>
<sequence>MSLEERPHLSVAICGHVGSGKSTIGAQLLNSLRPPVRRGLLTPPRRVEGAADVQIFLDTRPEEREMGRTVICKMKEFVTEHWRYTLIDVPGHQRYITNMIAGASLADAALLLVPADDTFAWSLCSAGGGVPEGGSRQHARVLHTFGVTQLCIVVTKLDGLAPAEQPARFREVVQETKRSLRKSGWKSDFLEQNVAFVPEAGHRNFNITSRSDYFPWWTGQDVQLPEARGSALVHIHCLYDVLDAIFAPPMRCINAPLLMTVLHVVPVYRCLVGRVEQGTLRHWKVKDERTVVLPRQPYSTKSARVGSIHIYGQWMDEANAGDILSLDGIFGYPAPQRGQALMLLEEEERYGELRSFEAQVVLLFSPSDMKLGHVALACVCTGRAPVRLLDIKWKISKETGGRKVEGPQKLRPNDMALCTFQPLKPFLCDSFGSCSKLARILFVEHHQVMMLGKVVCCHRKEDNDKGGKKK</sequence>
<evidence type="ECO:0000313" key="6">
    <source>
        <dbReference type="EMBL" id="CAL4788986.1"/>
    </source>
</evidence>
<dbReference type="InterPro" id="IPR050100">
    <property type="entry name" value="TRAFAC_GTPase_members"/>
</dbReference>
<reference evidence="5" key="1">
    <citation type="submission" date="2022-10" db="EMBL/GenBank/DDBJ databases">
        <authorList>
            <person name="Chen Y."/>
            <person name="Dougan E. K."/>
            <person name="Chan C."/>
            <person name="Rhodes N."/>
            <person name="Thang M."/>
        </authorList>
    </citation>
    <scope>NUCLEOTIDE SEQUENCE</scope>
</reference>
<dbReference type="EMBL" id="CAMXCT030002979">
    <property type="protein sequence ID" value="CAL4788986.1"/>
    <property type="molecule type" value="Genomic_DNA"/>
</dbReference>
<evidence type="ECO:0000256" key="3">
    <source>
        <dbReference type="ARBA" id="ARBA00023134"/>
    </source>
</evidence>
<dbReference type="SUPFAM" id="SSF50465">
    <property type="entry name" value="EF-Tu/eEF-1alpha/eIF2-gamma C-terminal domain"/>
    <property type="match status" value="1"/>
</dbReference>
<keyword evidence="6" id="KW-0251">Elongation factor</keyword>
<evidence type="ECO:0000256" key="1">
    <source>
        <dbReference type="ARBA" id="ARBA00007249"/>
    </source>
</evidence>
<dbReference type="InterPro" id="IPR000795">
    <property type="entry name" value="T_Tr_GTP-bd_dom"/>
</dbReference>
<dbReference type="GO" id="GO:0005525">
    <property type="term" value="F:GTP binding"/>
    <property type="evidence" value="ECO:0007669"/>
    <property type="project" value="UniProtKB-KW"/>
</dbReference>
<keyword evidence="7" id="KW-1185">Reference proteome</keyword>
<keyword evidence="2" id="KW-0547">Nucleotide-binding</keyword>
<dbReference type="InterPro" id="IPR054696">
    <property type="entry name" value="GTP-eEF1A_C"/>
</dbReference>
<dbReference type="EMBL" id="CAMXCT020002979">
    <property type="protein sequence ID" value="CAL1155049.1"/>
    <property type="molecule type" value="Genomic_DNA"/>
</dbReference>
<keyword evidence="6" id="KW-0648">Protein biosynthesis</keyword>
<dbReference type="SUPFAM" id="SSF50447">
    <property type="entry name" value="Translation proteins"/>
    <property type="match status" value="1"/>
</dbReference>
<evidence type="ECO:0000313" key="5">
    <source>
        <dbReference type="EMBL" id="CAI4001674.1"/>
    </source>
</evidence>
<comment type="caution">
    <text evidence="5">The sequence shown here is derived from an EMBL/GenBank/DDBJ whole genome shotgun (WGS) entry which is preliminary data.</text>
</comment>
<dbReference type="EMBL" id="CAMXCT010002979">
    <property type="protein sequence ID" value="CAI4001674.1"/>
    <property type="molecule type" value="Genomic_DNA"/>
</dbReference>
<dbReference type="Pfam" id="PF22594">
    <property type="entry name" value="GTP-eEF1A_C"/>
    <property type="match status" value="1"/>
</dbReference>
<keyword evidence="3" id="KW-0342">GTP-binding</keyword>
<dbReference type="OrthoDB" id="5864168at2759"/>
<evidence type="ECO:0000259" key="4">
    <source>
        <dbReference type="PROSITE" id="PS51722"/>
    </source>
</evidence>
<proteinExistence type="inferred from homology"/>
<dbReference type="Gene3D" id="2.40.30.10">
    <property type="entry name" value="Translation factors"/>
    <property type="match status" value="2"/>
</dbReference>
<dbReference type="PRINTS" id="PR00315">
    <property type="entry name" value="ELONGATNFCT"/>
</dbReference>
<dbReference type="Pfam" id="PF00009">
    <property type="entry name" value="GTP_EFTU"/>
    <property type="match status" value="1"/>
</dbReference>
<dbReference type="InterPro" id="IPR027417">
    <property type="entry name" value="P-loop_NTPase"/>
</dbReference>
<evidence type="ECO:0000256" key="2">
    <source>
        <dbReference type="ARBA" id="ARBA00022741"/>
    </source>
</evidence>
<protein>
    <submittedName>
        <fullName evidence="6">Translation elongation factor 1 alpha-like protein</fullName>
    </submittedName>
</protein>
<dbReference type="Gene3D" id="3.40.50.300">
    <property type="entry name" value="P-loop containing nucleotide triphosphate hydrolases"/>
    <property type="match status" value="1"/>
</dbReference>
<gene>
    <name evidence="5" type="ORF">C1SCF055_LOCUS27698</name>
</gene>
<dbReference type="AlphaFoldDB" id="A0A9P1G5G1"/>
<organism evidence="5">
    <name type="scientific">Cladocopium goreaui</name>
    <dbReference type="NCBI Taxonomy" id="2562237"/>
    <lineage>
        <taxon>Eukaryota</taxon>
        <taxon>Sar</taxon>
        <taxon>Alveolata</taxon>
        <taxon>Dinophyceae</taxon>
        <taxon>Suessiales</taxon>
        <taxon>Symbiodiniaceae</taxon>
        <taxon>Cladocopium</taxon>
    </lineage>
</organism>
<evidence type="ECO:0000313" key="7">
    <source>
        <dbReference type="Proteomes" id="UP001152797"/>
    </source>
</evidence>
<reference evidence="6 7" key="2">
    <citation type="submission" date="2024-05" db="EMBL/GenBank/DDBJ databases">
        <authorList>
            <person name="Chen Y."/>
            <person name="Shah S."/>
            <person name="Dougan E. K."/>
            <person name="Thang M."/>
            <person name="Chan C."/>
        </authorList>
    </citation>
    <scope>NUCLEOTIDE SEQUENCE [LARGE SCALE GENOMIC DNA]</scope>
</reference>
<name>A0A9P1G5G1_9DINO</name>
<dbReference type="InterPro" id="IPR009001">
    <property type="entry name" value="Transl_elong_EF1A/Init_IF2_C"/>
</dbReference>
<comment type="similarity">
    <text evidence="1">Belongs to the TRAFAC class translation factor GTPase superfamily. Classic translation factor GTPase family. EF-Tu/EF-1A subfamily.</text>
</comment>
<accession>A0A9P1G5G1</accession>
<dbReference type="PROSITE" id="PS51722">
    <property type="entry name" value="G_TR_2"/>
    <property type="match status" value="1"/>
</dbReference>
<dbReference type="GO" id="GO:0003746">
    <property type="term" value="F:translation elongation factor activity"/>
    <property type="evidence" value="ECO:0007669"/>
    <property type="project" value="UniProtKB-KW"/>
</dbReference>